<feature type="compositionally biased region" description="Acidic residues" evidence="1">
    <location>
        <begin position="315"/>
        <end position="328"/>
    </location>
</feature>
<evidence type="ECO:0000313" key="2">
    <source>
        <dbReference type="EMBL" id="OAT06434.1"/>
    </source>
</evidence>
<accession>A0A179UEN7</accession>
<evidence type="ECO:0000256" key="1">
    <source>
        <dbReference type="SAM" id="MobiDB-lite"/>
    </source>
</evidence>
<keyword evidence="3" id="KW-1185">Reference proteome</keyword>
<feature type="compositionally biased region" description="Basic residues" evidence="1">
    <location>
        <begin position="186"/>
        <end position="200"/>
    </location>
</feature>
<proteinExistence type="predicted"/>
<feature type="compositionally biased region" description="Basic and acidic residues" evidence="1">
    <location>
        <begin position="155"/>
        <end position="169"/>
    </location>
</feature>
<dbReference type="Proteomes" id="UP000002038">
    <property type="component" value="Unassembled WGS sequence"/>
</dbReference>
<feature type="region of interest" description="Disordered" evidence="1">
    <location>
        <begin position="155"/>
        <end position="223"/>
    </location>
</feature>
<evidence type="ECO:0000313" key="3">
    <source>
        <dbReference type="Proteomes" id="UP000002038"/>
    </source>
</evidence>
<feature type="region of interest" description="Disordered" evidence="1">
    <location>
        <begin position="28"/>
        <end position="133"/>
    </location>
</feature>
<feature type="region of interest" description="Disordered" evidence="1">
    <location>
        <begin position="1"/>
        <end position="20"/>
    </location>
</feature>
<reference evidence="3" key="1">
    <citation type="journal article" date="2015" name="PLoS Genet.">
        <title>The dynamic genome and transcriptome of the human fungal pathogen Blastomyces and close relative Emmonsia.</title>
        <authorList>
            <person name="Munoz J.F."/>
            <person name="Gauthier G.M."/>
            <person name="Desjardins C.A."/>
            <person name="Gallo J.E."/>
            <person name="Holder J."/>
            <person name="Sullivan T.D."/>
            <person name="Marty A.J."/>
            <person name="Carmen J.C."/>
            <person name="Chen Z."/>
            <person name="Ding L."/>
            <person name="Gujja S."/>
            <person name="Magrini V."/>
            <person name="Misas E."/>
            <person name="Mitreva M."/>
            <person name="Priest M."/>
            <person name="Saif S."/>
            <person name="Whiston E.A."/>
            <person name="Young S."/>
            <person name="Zeng Q."/>
            <person name="Goldman W.E."/>
            <person name="Mardis E.R."/>
            <person name="Taylor J.W."/>
            <person name="McEwen J.G."/>
            <person name="Clay O.K."/>
            <person name="Klein B.S."/>
            <person name="Cuomo C.A."/>
        </authorList>
    </citation>
    <scope>NUCLEOTIDE SEQUENCE [LARGE SCALE GENOMIC DNA]</scope>
    <source>
        <strain evidence="3">SLH14081</strain>
    </source>
</reference>
<dbReference type="InterPro" id="IPR025040">
    <property type="entry name" value="DUF3984"/>
</dbReference>
<sequence length="442" mass="49433">MESLPHSPSSFRSRRSHTSLRHISLAPLSSRFPLDDDDELDSDYHYSNPNGSDPSRRLSYSSHRATSSYLASASVPTTPPILSRNTSYTNLPKRKTTPSLSHMSHTNLDRIKSEHTRHHRRSKSYTTLGPKLSNTATRQDSEWLLRAGLALSSSTREEKGQSWLVKRDSSTSLVSEDVPDNEPWRNSRHHSRHSHGRRQRSGLSTPVTSSRRPSNSHVSSKFSSRVDLSMTVAGLAEQSPDDRASISDDAVGLVPDFVDETVRSEMAAMSSQPFGQAKAPSQRGVRSFDDGGYPAVSRRNSAFDSSFSASSSEFSDSETDEEEEVDEAEMQRLTRERGLGLGSWIDRLVEWTLFSVEDEIPAVPAEPSRQPRQFGDIQHQTLVEEPDNSSSQYYESSETESDNQQREKEDEISMAMPIEIPSDQGGWSDVGWLLRVAKTIVF</sequence>
<feature type="compositionally biased region" description="Low complexity" evidence="1">
    <location>
        <begin position="209"/>
        <end position="220"/>
    </location>
</feature>
<feature type="compositionally biased region" description="Polar residues" evidence="1">
    <location>
        <begin position="45"/>
        <end position="76"/>
    </location>
</feature>
<gene>
    <name evidence="2" type="ORF">BDBG_02632</name>
</gene>
<organism evidence="2 3">
    <name type="scientific">Blastomyces gilchristii (strain SLH14081)</name>
    <name type="common">Blastomyces dermatitidis</name>
    <dbReference type="NCBI Taxonomy" id="559298"/>
    <lineage>
        <taxon>Eukaryota</taxon>
        <taxon>Fungi</taxon>
        <taxon>Dikarya</taxon>
        <taxon>Ascomycota</taxon>
        <taxon>Pezizomycotina</taxon>
        <taxon>Eurotiomycetes</taxon>
        <taxon>Eurotiomycetidae</taxon>
        <taxon>Onygenales</taxon>
        <taxon>Ajellomycetaceae</taxon>
        <taxon>Blastomyces</taxon>
    </lineage>
</organism>
<dbReference type="RefSeq" id="XP_031577219.1">
    <property type="nucleotide sequence ID" value="XM_031720883.1"/>
</dbReference>
<dbReference type="KEGG" id="bgh:BDBG_02632"/>
<dbReference type="AlphaFoldDB" id="A0A179UEN7"/>
<dbReference type="GeneID" id="8510345"/>
<feature type="region of interest" description="Disordered" evidence="1">
    <location>
        <begin position="362"/>
        <end position="424"/>
    </location>
</feature>
<feature type="compositionally biased region" description="Polar residues" evidence="1">
    <location>
        <begin position="97"/>
        <end position="106"/>
    </location>
</feature>
<dbReference type="OrthoDB" id="5428495at2759"/>
<feature type="compositionally biased region" description="Polar residues" evidence="1">
    <location>
        <begin position="124"/>
        <end position="133"/>
    </location>
</feature>
<feature type="region of interest" description="Disordered" evidence="1">
    <location>
        <begin position="302"/>
        <end position="331"/>
    </location>
</feature>
<protein>
    <submittedName>
        <fullName evidence="2">Uncharacterized protein</fullName>
    </submittedName>
</protein>
<dbReference type="Pfam" id="PF13136">
    <property type="entry name" value="DUF3984"/>
    <property type="match status" value="1"/>
</dbReference>
<dbReference type="EMBL" id="GG657450">
    <property type="protein sequence ID" value="OAT06434.1"/>
    <property type="molecule type" value="Genomic_DNA"/>
</dbReference>
<dbReference type="VEuPathDB" id="FungiDB:BDBG_02632"/>
<feature type="compositionally biased region" description="Low complexity" evidence="1">
    <location>
        <begin position="302"/>
        <end position="314"/>
    </location>
</feature>
<name>A0A179UEN7_BLAGS</name>
<feature type="compositionally biased region" description="Low complexity" evidence="1">
    <location>
        <begin position="1"/>
        <end position="11"/>
    </location>
</feature>